<reference evidence="3 4" key="1">
    <citation type="submission" date="2017-09" db="EMBL/GenBank/DDBJ databases">
        <title>Evaluation of Pacific Biosciences Sequencing Technology to Finishing C. thermocellum Genome Sequences.</title>
        <authorList>
            <person name="Brown S."/>
        </authorList>
    </citation>
    <scope>NUCLEOTIDE SEQUENCE [LARGE SCALE GENOMIC DNA]</scope>
    <source>
        <strain evidence="3 4">AD2</strain>
    </source>
</reference>
<organism evidence="3 4">
    <name type="scientific">Acetivibrio thermocellus AD2</name>
    <dbReference type="NCBI Taxonomy" id="1138384"/>
    <lineage>
        <taxon>Bacteria</taxon>
        <taxon>Bacillati</taxon>
        <taxon>Bacillota</taxon>
        <taxon>Clostridia</taxon>
        <taxon>Eubacteriales</taxon>
        <taxon>Oscillospiraceae</taxon>
        <taxon>Acetivibrio</taxon>
    </lineage>
</organism>
<accession>A0AB36TJC3</accession>
<dbReference type="PANTHER" id="PTHR35579:SF6">
    <property type="entry name" value="DUF324 DOMAIN-CONTAINING PROTEIN"/>
    <property type="match status" value="1"/>
</dbReference>
<feature type="domain" description="CRISPR type III-associated protein" evidence="2">
    <location>
        <begin position="9"/>
        <end position="174"/>
    </location>
</feature>
<evidence type="ECO:0000313" key="3">
    <source>
        <dbReference type="EMBL" id="PFH04009.1"/>
    </source>
</evidence>
<dbReference type="RefSeq" id="WP_003514108.1">
    <property type="nucleotide sequence ID" value="NZ_CP013828.1"/>
</dbReference>
<dbReference type="PANTHER" id="PTHR35579">
    <property type="entry name" value="CRISPR SYSTEM CMS ENDORIBONUCLEASE CSM3"/>
    <property type="match status" value="1"/>
</dbReference>
<proteinExistence type="predicted"/>
<dbReference type="Pfam" id="PF03787">
    <property type="entry name" value="RAMPs"/>
    <property type="match status" value="1"/>
</dbReference>
<protein>
    <submittedName>
        <fullName evidence="3">CRISPR/Cas system CSM-associated protein Csm3 (Group 7 of RAMP superfamily)</fullName>
    </submittedName>
</protein>
<dbReference type="GO" id="GO:0051607">
    <property type="term" value="P:defense response to virus"/>
    <property type="evidence" value="ECO:0007669"/>
    <property type="project" value="UniProtKB-KW"/>
</dbReference>
<dbReference type="AlphaFoldDB" id="A0AB36TJC3"/>
<name>A0AB36TJC3_ACETH</name>
<sequence length="181" mass="20697">MKVVKYMVKINLMTPFNISSGQERRGSVQRRTVLCKNRPYIPGSTIKGKIRDNFYKITDLNHTENDCNCVMCTIFGGQGYKPSKIYVDDFLPVESESTENKDLAVRYGIAINRYSKTNKDNRLYSREVATGGKFCGNITVYFDDETIRYKRNIEMAMKMVNSIGGGHSKGFGRAEVQWEEV</sequence>
<dbReference type="GeneID" id="35803610"/>
<comment type="caution">
    <text evidence="3">The sequence shown here is derived from an EMBL/GenBank/DDBJ whole genome shotgun (WGS) entry which is preliminary data.</text>
</comment>
<dbReference type="CDD" id="cd09726">
    <property type="entry name" value="RAMP_I_III"/>
    <property type="match status" value="1"/>
</dbReference>
<gene>
    <name evidence="3" type="ORF">M972_112828</name>
</gene>
<keyword evidence="1" id="KW-0051">Antiviral defense</keyword>
<dbReference type="EMBL" id="PDBW01000001">
    <property type="protein sequence ID" value="PFH04009.1"/>
    <property type="molecule type" value="Genomic_DNA"/>
</dbReference>
<evidence type="ECO:0000259" key="2">
    <source>
        <dbReference type="Pfam" id="PF03787"/>
    </source>
</evidence>
<dbReference type="InterPro" id="IPR005537">
    <property type="entry name" value="RAMP_III_fam"/>
</dbReference>
<evidence type="ECO:0000313" key="4">
    <source>
        <dbReference type="Proteomes" id="UP000223596"/>
    </source>
</evidence>
<dbReference type="Proteomes" id="UP000223596">
    <property type="component" value="Unassembled WGS sequence"/>
</dbReference>
<dbReference type="InterPro" id="IPR052216">
    <property type="entry name" value="CRISPR_Csm3_endoribonuclease"/>
</dbReference>
<evidence type="ECO:0000256" key="1">
    <source>
        <dbReference type="ARBA" id="ARBA00023118"/>
    </source>
</evidence>